<keyword evidence="2" id="KW-0560">Oxidoreductase</keyword>
<gene>
    <name evidence="2" type="ORF">GCM10011390_46830</name>
</gene>
<dbReference type="AlphaFoldDB" id="A0A917A2F3"/>
<sequence>MLHLIATIRIKPGTKDDVAKAAIPCIEATRKEEGCIRYDMMVDVMDETNVTFVEEWESRELLDRHVRSAHVKTWHEAGKPYIVSEHIAVIYPEKIEGL</sequence>
<evidence type="ECO:0000313" key="2">
    <source>
        <dbReference type="EMBL" id="GGE22103.1"/>
    </source>
</evidence>
<dbReference type="InterPro" id="IPR011008">
    <property type="entry name" value="Dimeric_a/b-barrel"/>
</dbReference>
<evidence type="ECO:0000259" key="1">
    <source>
        <dbReference type="PROSITE" id="PS51725"/>
    </source>
</evidence>
<comment type="caution">
    <text evidence="2">The sequence shown here is derived from an EMBL/GenBank/DDBJ whole genome shotgun (WGS) entry which is preliminary data.</text>
</comment>
<dbReference type="Pfam" id="PF03992">
    <property type="entry name" value="ABM"/>
    <property type="match status" value="1"/>
</dbReference>
<keyword evidence="2" id="KW-0503">Monooxygenase</keyword>
<dbReference type="SUPFAM" id="SSF54909">
    <property type="entry name" value="Dimeric alpha+beta barrel"/>
    <property type="match status" value="1"/>
</dbReference>
<dbReference type="InterPro" id="IPR050744">
    <property type="entry name" value="AI-2_Isomerase_LsrG"/>
</dbReference>
<dbReference type="Proteomes" id="UP000644699">
    <property type="component" value="Unassembled WGS sequence"/>
</dbReference>
<dbReference type="PROSITE" id="PS51725">
    <property type="entry name" value="ABM"/>
    <property type="match status" value="1"/>
</dbReference>
<evidence type="ECO:0000313" key="3">
    <source>
        <dbReference type="Proteomes" id="UP000644699"/>
    </source>
</evidence>
<reference evidence="2" key="2">
    <citation type="submission" date="2020-09" db="EMBL/GenBank/DDBJ databases">
        <authorList>
            <person name="Sun Q."/>
            <person name="Zhou Y."/>
        </authorList>
    </citation>
    <scope>NUCLEOTIDE SEQUENCE</scope>
    <source>
        <strain evidence="2">CGMCC 1.15367</strain>
    </source>
</reference>
<dbReference type="PANTHER" id="PTHR33336">
    <property type="entry name" value="QUINOL MONOOXYGENASE YGIN-RELATED"/>
    <property type="match status" value="1"/>
</dbReference>
<dbReference type="PANTHER" id="PTHR33336:SF15">
    <property type="entry name" value="ABM DOMAIN-CONTAINING PROTEIN"/>
    <property type="match status" value="1"/>
</dbReference>
<dbReference type="GO" id="GO:0004497">
    <property type="term" value="F:monooxygenase activity"/>
    <property type="evidence" value="ECO:0007669"/>
    <property type="project" value="UniProtKB-KW"/>
</dbReference>
<keyword evidence="3" id="KW-1185">Reference proteome</keyword>
<accession>A0A917A2F3</accession>
<proteinExistence type="predicted"/>
<dbReference type="InterPro" id="IPR007138">
    <property type="entry name" value="ABM_dom"/>
</dbReference>
<protein>
    <submittedName>
        <fullName evidence="2">Antibiotic biosynthesis monooxygenase</fullName>
    </submittedName>
</protein>
<dbReference type="EMBL" id="BMIQ01000010">
    <property type="protein sequence ID" value="GGE22103.1"/>
    <property type="molecule type" value="Genomic_DNA"/>
</dbReference>
<dbReference type="RefSeq" id="WP_188912860.1">
    <property type="nucleotide sequence ID" value="NZ_BMIQ01000010.1"/>
</dbReference>
<reference evidence="2" key="1">
    <citation type="journal article" date="2014" name="Int. J. Syst. Evol. Microbiol.">
        <title>Complete genome sequence of Corynebacterium casei LMG S-19264T (=DSM 44701T), isolated from a smear-ripened cheese.</title>
        <authorList>
            <consortium name="US DOE Joint Genome Institute (JGI-PGF)"/>
            <person name="Walter F."/>
            <person name="Albersmeier A."/>
            <person name="Kalinowski J."/>
            <person name="Ruckert C."/>
        </authorList>
    </citation>
    <scope>NUCLEOTIDE SEQUENCE</scope>
    <source>
        <strain evidence="2">CGMCC 1.15367</strain>
    </source>
</reference>
<dbReference type="Gene3D" id="3.30.70.100">
    <property type="match status" value="1"/>
</dbReference>
<name>A0A917A2F3_9HYPH</name>
<feature type="domain" description="ABM" evidence="1">
    <location>
        <begin position="2"/>
        <end position="90"/>
    </location>
</feature>
<organism evidence="2 3">
    <name type="scientific">Aureimonas endophytica</name>
    <dbReference type="NCBI Taxonomy" id="2027858"/>
    <lineage>
        <taxon>Bacteria</taxon>
        <taxon>Pseudomonadati</taxon>
        <taxon>Pseudomonadota</taxon>
        <taxon>Alphaproteobacteria</taxon>
        <taxon>Hyphomicrobiales</taxon>
        <taxon>Aurantimonadaceae</taxon>
        <taxon>Aureimonas</taxon>
    </lineage>
</organism>